<accession>A0A9N7MQG9</accession>
<evidence type="ECO:0000256" key="1">
    <source>
        <dbReference type="SAM" id="MobiDB-lite"/>
    </source>
</evidence>
<feature type="region of interest" description="Disordered" evidence="1">
    <location>
        <begin position="1"/>
        <end position="27"/>
    </location>
</feature>
<gene>
    <name evidence="2" type="ORF">SHERM_16744</name>
</gene>
<dbReference type="PANTHER" id="PTHR34278">
    <property type="entry name" value="PROTEIN THI031, PUTATIVE-RELATED"/>
    <property type="match status" value="1"/>
</dbReference>
<dbReference type="OrthoDB" id="663108at2759"/>
<evidence type="ECO:0000313" key="3">
    <source>
        <dbReference type="Proteomes" id="UP001153555"/>
    </source>
</evidence>
<proteinExistence type="predicted"/>
<evidence type="ECO:0000313" key="2">
    <source>
        <dbReference type="EMBL" id="CAA0816879.1"/>
    </source>
</evidence>
<reference evidence="2" key="1">
    <citation type="submission" date="2019-12" db="EMBL/GenBank/DDBJ databases">
        <authorList>
            <person name="Scholes J."/>
        </authorList>
    </citation>
    <scope>NUCLEOTIDE SEQUENCE</scope>
</reference>
<comment type="caution">
    <text evidence="2">The sequence shown here is derived from an EMBL/GenBank/DDBJ whole genome shotgun (WGS) entry which is preliminary data.</text>
</comment>
<name>A0A9N7MQG9_STRHE</name>
<dbReference type="EMBL" id="CACSLK010014828">
    <property type="protein sequence ID" value="CAA0816879.1"/>
    <property type="molecule type" value="Genomic_DNA"/>
</dbReference>
<dbReference type="AlphaFoldDB" id="A0A9N7MQG9"/>
<organism evidence="2 3">
    <name type="scientific">Striga hermonthica</name>
    <name type="common">Purple witchweed</name>
    <name type="synonym">Buchnera hermonthica</name>
    <dbReference type="NCBI Taxonomy" id="68872"/>
    <lineage>
        <taxon>Eukaryota</taxon>
        <taxon>Viridiplantae</taxon>
        <taxon>Streptophyta</taxon>
        <taxon>Embryophyta</taxon>
        <taxon>Tracheophyta</taxon>
        <taxon>Spermatophyta</taxon>
        <taxon>Magnoliopsida</taxon>
        <taxon>eudicotyledons</taxon>
        <taxon>Gunneridae</taxon>
        <taxon>Pentapetalae</taxon>
        <taxon>asterids</taxon>
        <taxon>lamiids</taxon>
        <taxon>Lamiales</taxon>
        <taxon>Orobanchaceae</taxon>
        <taxon>Buchnereae</taxon>
        <taxon>Striga</taxon>
    </lineage>
</organism>
<protein>
    <submittedName>
        <fullName evidence="2">Uncharacterized protein</fullName>
    </submittedName>
</protein>
<sequence>MRREGRPHGMVRTCPSLSAPCNPPPNSRILNRLSGPPTAGLFTKVPSRPTNHSKFTGKCGRPRCRACHFDPASKSRTKAKGAHKTRSAAVDFSDDDCDVDGSDYRSEDSDADEYGFDKFSSEAVETVVVVDDDKMSYCEVGISCGSEDGEEGWCLVEDKNVICC</sequence>
<dbReference type="PANTHER" id="PTHR34278:SF1">
    <property type="entry name" value="PROTEIN THI031, PUTATIVE-RELATED"/>
    <property type="match status" value="1"/>
</dbReference>
<keyword evidence="3" id="KW-1185">Reference proteome</keyword>
<dbReference type="Proteomes" id="UP001153555">
    <property type="component" value="Unassembled WGS sequence"/>
</dbReference>